<reference evidence="1" key="1">
    <citation type="submission" date="2021-06" db="EMBL/GenBank/DDBJ databases">
        <authorList>
            <person name="Kallberg Y."/>
            <person name="Tangrot J."/>
            <person name="Rosling A."/>
        </authorList>
    </citation>
    <scope>NUCLEOTIDE SEQUENCE</scope>
    <source>
        <strain evidence="1">MA461A</strain>
    </source>
</reference>
<organism evidence="1 2">
    <name type="scientific">Racocetra persica</name>
    <dbReference type="NCBI Taxonomy" id="160502"/>
    <lineage>
        <taxon>Eukaryota</taxon>
        <taxon>Fungi</taxon>
        <taxon>Fungi incertae sedis</taxon>
        <taxon>Mucoromycota</taxon>
        <taxon>Glomeromycotina</taxon>
        <taxon>Glomeromycetes</taxon>
        <taxon>Diversisporales</taxon>
        <taxon>Gigasporaceae</taxon>
        <taxon>Racocetra</taxon>
    </lineage>
</organism>
<protein>
    <submittedName>
        <fullName evidence="1">13322_t:CDS:1</fullName>
    </submittedName>
</protein>
<dbReference type="Proteomes" id="UP000789920">
    <property type="component" value="Unassembled WGS sequence"/>
</dbReference>
<keyword evidence="2" id="KW-1185">Reference proteome</keyword>
<comment type="caution">
    <text evidence="1">The sequence shown here is derived from an EMBL/GenBank/DDBJ whole genome shotgun (WGS) entry which is preliminary data.</text>
</comment>
<evidence type="ECO:0000313" key="2">
    <source>
        <dbReference type="Proteomes" id="UP000789920"/>
    </source>
</evidence>
<sequence length="77" mass="9572">SEVSNSYFEKEAIHHYELWMQNAIRRVKRAREIGKKIRAVRVIQRKFIEYYYRPSGLCATWLIKHYKLLWEIREESR</sequence>
<accession>A0ACA9SN11</accession>
<proteinExistence type="predicted"/>
<dbReference type="EMBL" id="CAJVQC010141176">
    <property type="protein sequence ID" value="CAG8844121.1"/>
    <property type="molecule type" value="Genomic_DNA"/>
</dbReference>
<gene>
    <name evidence="1" type="ORF">RPERSI_LOCUS33071</name>
</gene>
<name>A0ACA9SN11_9GLOM</name>
<evidence type="ECO:0000313" key="1">
    <source>
        <dbReference type="EMBL" id="CAG8844121.1"/>
    </source>
</evidence>
<feature type="non-terminal residue" evidence="1">
    <location>
        <position position="1"/>
    </location>
</feature>